<keyword evidence="2" id="KW-1185">Reference proteome</keyword>
<comment type="caution">
    <text evidence="1">The sequence shown here is derived from an EMBL/GenBank/DDBJ whole genome shotgun (WGS) entry which is preliminary data.</text>
</comment>
<proteinExistence type="predicted"/>
<dbReference type="EMBL" id="MLGG01000001">
    <property type="protein sequence ID" value="KAK1469442.1"/>
    <property type="molecule type" value="Genomic_DNA"/>
</dbReference>
<evidence type="ECO:0000313" key="2">
    <source>
        <dbReference type="Proteomes" id="UP001239795"/>
    </source>
</evidence>
<protein>
    <submittedName>
        <fullName evidence="1">Uncharacterized protein</fullName>
    </submittedName>
</protein>
<sequence>MADTSKMDGGNLRVLSTYSATHKLASRLNARPSPASPMAMAMCPYGEWIYGSG</sequence>
<dbReference type="Proteomes" id="UP001239795">
    <property type="component" value="Unassembled WGS sequence"/>
</dbReference>
<dbReference type="AlphaFoldDB" id="A0AAI9V2N3"/>
<accession>A0AAI9V2N3</accession>
<organism evidence="1 2">
    <name type="scientific">Colletotrichum melonis</name>
    <dbReference type="NCBI Taxonomy" id="1209925"/>
    <lineage>
        <taxon>Eukaryota</taxon>
        <taxon>Fungi</taxon>
        <taxon>Dikarya</taxon>
        <taxon>Ascomycota</taxon>
        <taxon>Pezizomycotina</taxon>
        <taxon>Sordariomycetes</taxon>
        <taxon>Hypocreomycetidae</taxon>
        <taxon>Glomerellales</taxon>
        <taxon>Glomerellaceae</taxon>
        <taxon>Colletotrichum</taxon>
        <taxon>Colletotrichum acutatum species complex</taxon>
    </lineage>
</organism>
<evidence type="ECO:0000313" key="1">
    <source>
        <dbReference type="EMBL" id="KAK1469442.1"/>
    </source>
</evidence>
<name>A0AAI9V2N3_9PEZI</name>
<reference evidence="1 2" key="1">
    <citation type="submission" date="2016-10" db="EMBL/GenBank/DDBJ databases">
        <title>The genome sequence of Colletotrichum fioriniae PJ7.</title>
        <authorList>
            <person name="Baroncelli R."/>
        </authorList>
    </citation>
    <scope>NUCLEOTIDE SEQUENCE [LARGE SCALE GENOMIC DNA]</scope>
    <source>
        <strain evidence="1">Col 31</strain>
    </source>
</reference>
<gene>
    <name evidence="1" type="ORF">CMEL01_01209</name>
</gene>